<feature type="signal peptide" evidence="1">
    <location>
        <begin position="1"/>
        <end position="23"/>
    </location>
</feature>
<dbReference type="Proteomes" id="UP000611945">
    <property type="component" value="Unassembled WGS sequence"/>
</dbReference>
<dbReference type="Gene3D" id="3.40.50.1820">
    <property type="entry name" value="alpha/beta hydrolase"/>
    <property type="match status" value="1"/>
</dbReference>
<dbReference type="SUPFAM" id="SSF53474">
    <property type="entry name" value="alpha/beta-Hydrolases"/>
    <property type="match status" value="1"/>
</dbReference>
<name>A0ABR8TJB5_9PSED</name>
<feature type="chain" id="PRO_5047288433" evidence="1">
    <location>
        <begin position="24"/>
        <end position="347"/>
    </location>
</feature>
<comment type="caution">
    <text evidence="2">The sequence shown here is derived from an EMBL/GenBank/DDBJ whole genome shotgun (WGS) entry which is preliminary data.</text>
</comment>
<accession>A0ABR8TJB5</accession>
<keyword evidence="1" id="KW-0732">Signal</keyword>
<dbReference type="EMBL" id="JACSQG010000001">
    <property type="protein sequence ID" value="MBD7975865.1"/>
    <property type="molecule type" value="Genomic_DNA"/>
</dbReference>
<evidence type="ECO:0000256" key="1">
    <source>
        <dbReference type="SAM" id="SignalP"/>
    </source>
</evidence>
<dbReference type="InterPro" id="IPR029058">
    <property type="entry name" value="AB_hydrolase_fold"/>
</dbReference>
<organism evidence="2 3">
    <name type="scientific">Serpens gallinarum</name>
    <dbReference type="NCBI Taxonomy" id="2763075"/>
    <lineage>
        <taxon>Bacteria</taxon>
        <taxon>Pseudomonadati</taxon>
        <taxon>Pseudomonadota</taxon>
        <taxon>Gammaproteobacteria</taxon>
        <taxon>Pseudomonadales</taxon>
        <taxon>Pseudomonadaceae</taxon>
        <taxon>Pseudomonas</taxon>
    </lineage>
</organism>
<reference evidence="2 3" key="1">
    <citation type="submission" date="2020-08" db="EMBL/GenBank/DDBJ databases">
        <title>A Genomic Blueprint of the Chicken Gut Microbiome.</title>
        <authorList>
            <person name="Gilroy R."/>
            <person name="Ravi A."/>
            <person name="Getino M."/>
            <person name="Pursley I."/>
            <person name="Horton D.L."/>
            <person name="Alikhan N.-F."/>
            <person name="Baker D."/>
            <person name="Gharbi K."/>
            <person name="Hall N."/>
            <person name="Watson M."/>
            <person name="Adriaenssens E.M."/>
            <person name="Foster-Nyarko E."/>
            <person name="Jarju S."/>
            <person name="Secka A."/>
            <person name="Antonio M."/>
            <person name="Oren A."/>
            <person name="Chaudhuri R."/>
            <person name="La Ragione R.M."/>
            <person name="Hildebrand F."/>
            <person name="Pallen M.J."/>
        </authorList>
    </citation>
    <scope>NUCLEOTIDE SEQUENCE [LARGE SCALE GENOMIC DNA]</scope>
    <source>
        <strain evidence="2 3">Sa2CUA2</strain>
    </source>
</reference>
<evidence type="ECO:0000313" key="3">
    <source>
        <dbReference type="Proteomes" id="UP000611945"/>
    </source>
</evidence>
<sequence length="347" mass="37611">MPRNLAALLPPLTLAFFMSGAIAEENLDEATQAITQVEQPETAAPRPAPDSRSETAAVALQRQVPVHQQLRLDGGNDAFLGLWQPANQAQAKGLVIILPGEGETADWPRAIGPLRRQLPDTGWSTLSLTLPDAPNAGIAPRRVAEAPLPLESTAAEDAAQAPETAELPVPATNEEMQASLEAESLELGDYAAEPVEEAVIDADQAHNEQMLARIDAALEYAYQQQPRTIVLLGHGTGAYWAAHYLREKQPHGVANLLLVAPRAPEDVVPGLDEVLPDLRLATGDFYYRNIPAQRSAARERLQASKRQKHPSYVQVGLQALPGDAQAEQGQLVRRVRGWLELEPRASR</sequence>
<keyword evidence="3" id="KW-1185">Reference proteome</keyword>
<evidence type="ECO:0000313" key="2">
    <source>
        <dbReference type="EMBL" id="MBD7975865.1"/>
    </source>
</evidence>
<dbReference type="InterPro" id="IPR022529">
    <property type="entry name" value="DUF3530"/>
</dbReference>
<dbReference type="GO" id="GO:0016787">
    <property type="term" value="F:hydrolase activity"/>
    <property type="evidence" value="ECO:0007669"/>
    <property type="project" value="UniProtKB-KW"/>
</dbReference>
<dbReference type="Pfam" id="PF12048">
    <property type="entry name" value="DUF3530"/>
    <property type="match status" value="1"/>
</dbReference>
<gene>
    <name evidence="2" type="ORF">H9642_01540</name>
</gene>
<keyword evidence="2" id="KW-0378">Hydrolase</keyword>
<protein>
    <submittedName>
        <fullName evidence="2">Alpha/beta hydrolase family protein</fullName>
    </submittedName>
</protein>
<proteinExistence type="predicted"/>